<dbReference type="Proteomes" id="UP001500842">
    <property type="component" value="Unassembled WGS sequence"/>
</dbReference>
<keyword evidence="4" id="KW-0411">Iron-sulfur</keyword>
<dbReference type="PANTHER" id="PTHR21496:SF23">
    <property type="entry name" value="3-PHENYLPROPIONATE_CINNAMIC ACID DIOXYGENASE FERREDOXIN SUBUNIT"/>
    <property type="match status" value="1"/>
</dbReference>
<comment type="caution">
    <text evidence="6">The sequence shown here is derived from an EMBL/GenBank/DDBJ whole genome shotgun (WGS) entry which is preliminary data.</text>
</comment>
<dbReference type="SUPFAM" id="SSF50022">
    <property type="entry name" value="ISP domain"/>
    <property type="match status" value="1"/>
</dbReference>
<proteinExistence type="predicted"/>
<dbReference type="InterPro" id="IPR017941">
    <property type="entry name" value="Rieske_2Fe-2S"/>
</dbReference>
<accession>A0ABN2ADV1</accession>
<name>A0ABN2ADV1_9ACTN</name>
<evidence type="ECO:0000313" key="7">
    <source>
        <dbReference type="Proteomes" id="UP001500842"/>
    </source>
</evidence>
<dbReference type="PANTHER" id="PTHR21496">
    <property type="entry name" value="FERREDOXIN-RELATED"/>
    <property type="match status" value="1"/>
</dbReference>
<protein>
    <submittedName>
        <fullName evidence="6">Rieske (2Fe-2S) protein</fullName>
    </submittedName>
</protein>
<evidence type="ECO:0000256" key="3">
    <source>
        <dbReference type="ARBA" id="ARBA00023004"/>
    </source>
</evidence>
<keyword evidence="1" id="KW-0001">2Fe-2S</keyword>
<keyword evidence="2" id="KW-0479">Metal-binding</keyword>
<reference evidence="6 7" key="1">
    <citation type="journal article" date="2019" name="Int. J. Syst. Evol. Microbiol.">
        <title>The Global Catalogue of Microorganisms (GCM) 10K type strain sequencing project: providing services to taxonomists for standard genome sequencing and annotation.</title>
        <authorList>
            <consortium name="The Broad Institute Genomics Platform"/>
            <consortium name="The Broad Institute Genome Sequencing Center for Infectious Disease"/>
            <person name="Wu L."/>
            <person name="Ma J."/>
        </authorList>
    </citation>
    <scope>NUCLEOTIDE SEQUENCE [LARGE SCALE GENOMIC DNA]</scope>
    <source>
        <strain evidence="6 7">JCM 14942</strain>
    </source>
</reference>
<evidence type="ECO:0000256" key="1">
    <source>
        <dbReference type="ARBA" id="ARBA00022714"/>
    </source>
</evidence>
<evidence type="ECO:0000256" key="2">
    <source>
        <dbReference type="ARBA" id="ARBA00022723"/>
    </source>
</evidence>
<sequence length="101" mass="11209">MRKLVRIGRLELGVYNVKGQIVAVRNLCPHAGAPLCHSRATGTVVSPAPTQREWAYDGEILKCPWHGWEFKLPSGETLVEPKYKVVTFPGRIENGDVVVDV</sequence>
<evidence type="ECO:0000256" key="4">
    <source>
        <dbReference type="ARBA" id="ARBA00023014"/>
    </source>
</evidence>
<dbReference type="InterPro" id="IPR036922">
    <property type="entry name" value="Rieske_2Fe-2S_sf"/>
</dbReference>
<feature type="domain" description="Rieske" evidence="5">
    <location>
        <begin position="1"/>
        <end position="99"/>
    </location>
</feature>
<gene>
    <name evidence="6" type="ORF">GCM10009788_21750</name>
</gene>
<evidence type="ECO:0000259" key="5">
    <source>
        <dbReference type="PROSITE" id="PS51296"/>
    </source>
</evidence>
<dbReference type="Pfam" id="PF00355">
    <property type="entry name" value="Rieske"/>
    <property type="match status" value="1"/>
</dbReference>
<dbReference type="Gene3D" id="2.102.10.10">
    <property type="entry name" value="Rieske [2Fe-2S] iron-sulphur domain"/>
    <property type="match status" value="1"/>
</dbReference>
<evidence type="ECO:0000313" key="6">
    <source>
        <dbReference type="EMBL" id="GAA1517237.1"/>
    </source>
</evidence>
<keyword evidence="3" id="KW-0408">Iron</keyword>
<keyword evidence="7" id="KW-1185">Reference proteome</keyword>
<dbReference type="EMBL" id="BAAAOR010000015">
    <property type="protein sequence ID" value="GAA1517237.1"/>
    <property type="molecule type" value="Genomic_DNA"/>
</dbReference>
<organism evidence="6 7">
    <name type="scientific">Nocardioides humi</name>
    <dbReference type="NCBI Taxonomy" id="449461"/>
    <lineage>
        <taxon>Bacteria</taxon>
        <taxon>Bacillati</taxon>
        <taxon>Actinomycetota</taxon>
        <taxon>Actinomycetes</taxon>
        <taxon>Propionibacteriales</taxon>
        <taxon>Nocardioidaceae</taxon>
        <taxon>Nocardioides</taxon>
    </lineage>
</organism>
<dbReference type="PROSITE" id="PS51296">
    <property type="entry name" value="RIESKE"/>
    <property type="match status" value="1"/>
</dbReference>